<proteinExistence type="predicted"/>
<protein>
    <submittedName>
        <fullName evidence="1">Uncharacterized protein</fullName>
    </submittedName>
</protein>
<dbReference type="AlphaFoldDB" id="A0A1J5SPX4"/>
<gene>
    <name evidence="1" type="ORF">BEU03_00915</name>
</gene>
<comment type="caution">
    <text evidence="1">The sequence shown here is derived from an EMBL/GenBank/DDBJ whole genome shotgun (WGS) entry which is preliminary data.</text>
</comment>
<sequence>MDYLAVHGESPLQFHKIHNLSIAMKELQPHSCPYLPRPLQDLGNQDQIHLLEAQVNDKVPRAWKEKT</sequence>
<organism evidence="1 2">
    <name type="scientific">Marine Group III euryarchaeote CG-Epi6</name>
    <dbReference type="NCBI Taxonomy" id="1889000"/>
    <lineage>
        <taxon>Archaea</taxon>
        <taxon>Methanobacteriati</taxon>
        <taxon>Thermoplasmatota</taxon>
        <taxon>Thermoplasmata</taxon>
        <taxon>Candidatus Thermoprofundales</taxon>
    </lineage>
</organism>
<evidence type="ECO:0000313" key="1">
    <source>
        <dbReference type="EMBL" id="OIR10527.1"/>
    </source>
</evidence>
<reference evidence="1 2" key="1">
    <citation type="submission" date="2016-08" db="EMBL/GenBank/DDBJ databases">
        <title>New Insights into Marine Group III Euryarchaeota, from dark to light.</title>
        <authorList>
            <person name="Haro-Moreno J.M."/>
            <person name="Rodriguez-Valera F."/>
            <person name="Lopez-Garcia P."/>
            <person name="Moreira D."/>
            <person name="Martin-Cuadrado A.B."/>
        </authorList>
    </citation>
    <scope>NUCLEOTIDE SEQUENCE [LARGE SCALE GENOMIC DNA]</scope>
    <source>
        <strain evidence="1">CG-Epi6</strain>
    </source>
</reference>
<accession>A0A1J5SPX4</accession>
<dbReference type="Proteomes" id="UP000183403">
    <property type="component" value="Unassembled WGS sequence"/>
</dbReference>
<dbReference type="EMBL" id="MIYV01000022">
    <property type="protein sequence ID" value="OIR10527.1"/>
    <property type="molecule type" value="Genomic_DNA"/>
</dbReference>
<name>A0A1J5SPX4_9ARCH</name>
<evidence type="ECO:0000313" key="2">
    <source>
        <dbReference type="Proteomes" id="UP000183403"/>
    </source>
</evidence>